<evidence type="ECO:0000313" key="3">
    <source>
        <dbReference type="Proteomes" id="UP001303115"/>
    </source>
</evidence>
<organism evidence="2 3">
    <name type="scientific">Parachaetomium inaequale</name>
    <dbReference type="NCBI Taxonomy" id="2588326"/>
    <lineage>
        <taxon>Eukaryota</taxon>
        <taxon>Fungi</taxon>
        <taxon>Dikarya</taxon>
        <taxon>Ascomycota</taxon>
        <taxon>Pezizomycotina</taxon>
        <taxon>Sordariomycetes</taxon>
        <taxon>Sordariomycetidae</taxon>
        <taxon>Sordariales</taxon>
        <taxon>Chaetomiaceae</taxon>
        <taxon>Parachaetomium</taxon>
    </lineage>
</organism>
<keyword evidence="3" id="KW-1185">Reference proteome</keyword>
<accession>A0AAN6PEK9</accession>
<evidence type="ECO:0000259" key="1">
    <source>
        <dbReference type="Pfam" id="PF06985"/>
    </source>
</evidence>
<reference evidence="3" key="1">
    <citation type="journal article" date="2023" name="Mol. Phylogenet. Evol.">
        <title>Genome-scale phylogeny and comparative genomics of the fungal order Sordariales.</title>
        <authorList>
            <person name="Hensen N."/>
            <person name="Bonometti L."/>
            <person name="Westerberg I."/>
            <person name="Brannstrom I.O."/>
            <person name="Guillou S."/>
            <person name="Cros-Aarteil S."/>
            <person name="Calhoun S."/>
            <person name="Haridas S."/>
            <person name="Kuo A."/>
            <person name="Mondo S."/>
            <person name="Pangilinan J."/>
            <person name="Riley R."/>
            <person name="LaButti K."/>
            <person name="Andreopoulos B."/>
            <person name="Lipzen A."/>
            <person name="Chen C."/>
            <person name="Yan M."/>
            <person name="Daum C."/>
            <person name="Ng V."/>
            <person name="Clum A."/>
            <person name="Steindorff A."/>
            <person name="Ohm R.A."/>
            <person name="Martin F."/>
            <person name="Silar P."/>
            <person name="Natvig D.O."/>
            <person name="Lalanne C."/>
            <person name="Gautier V."/>
            <person name="Ament-Velasquez S.L."/>
            <person name="Kruys A."/>
            <person name="Hutchinson M.I."/>
            <person name="Powell A.J."/>
            <person name="Barry K."/>
            <person name="Miller A.N."/>
            <person name="Grigoriev I.V."/>
            <person name="Debuchy R."/>
            <person name="Gladieux P."/>
            <person name="Hiltunen Thoren M."/>
            <person name="Johannesson H."/>
        </authorList>
    </citation>
    <scope>NUCLEOTIDE SEQUENCE [LARGE SCALE GENOMIC DNA]</scope>
    <source>
        <strain evidence="3">CBS 284.82</strain>
    </source>
</reference>
<sequence>MWLLNCANYRLEPNDLDGLSPKPYWILSHTWGDDEVTFQDMQNPTLAAQKKGFQKIKAMCELASANGQMYVWIDTCCIDKSSSAELSESINSMFYWYQKAARCIAYLEDLLPYRGMNIEDELRRCRWFTRGWTLQELLAPREVDFYDSQWNLRGTKGQICAELSNITKIDNDNLKFPSSDSLQRVPVARKMSWAAGRQTTRIEDKAYCLLGIFDVHMPLLYGEREQAFVRLQQTIAQKGNDMSLFAWIARPDDGPMKDLPPYSGLLASDPSQFAACSGVEPIRDPLLPSPSWIITNAGIEMTTALDCSTGLGHTVITRASDNTLRGERCPSVYSFCYRLFLHCQPWYWHDHFGTPDSGSHGFALWLRKTRSGFVRFRPTELCLVQRSAMDFNDPGPIRIAISLTRQQLYDTKSDLRLLSDASFVPHMLRWGF</sequence>
<name>A0AAN6PEK9_9PEZI</name>
<evidence type="ECO:0000313" key="2">
    <source>
        <dbReference type="EMBL" id="KAK4038505.1"/>
    </source>
</evidence>
<feature type="domain" description="Heterokaryon incompatibility" evidence="1">
    <location>
        <begin position="24"/>
        <end position="109"/>
    </location>
</feature>
<dbReference type="InterPro" id="IPR010730">
    <property type="entry name" value="HET"/>
</dbReference>
<dbReference type="Proteomes" id="UP001303115">
    <property type="component" value="Unassembled WGS sequence"/>
</dbReference>
<dbReference type="PANTHER" id="PTHR10622:SF12">
    <property type="entry name" value="HET DOMAIN-CONTAINING PROTEIN"/>
    <property type="match status" value="1"/>
</dbReference>
<gene>
    <name evidence="2" type="ORF">C8A01DRAFT_37560</name>
</gene>
<dbReference type="AlphaFoldDB" id="A0AAN6PEK9"/>
<dbReference type="PANTHER" id="PTHR10622">
    <property type="entry name" value="HET DOMAIN-CONTAINING PROTEIN"/>
    <property type="match status" value="1"/>
</dbReference>
<protein>
    <submittedName>
        <fullName evidence="2">Heterokaryon incompatibility protein-domain-containing protein</fullName>
    </submittedName>
</protein>
<comment type="caution">
    <text evidence="2">The sequence shown here is derived from an EMBL/GenBank/DDBJ whole genome shotgun (WGS) entry which is preliminary data.</text>
</comment>
<proteinExistence type="predicted"/>
<dbReference type="EMBL" id="MU854427">
    <property type="protein sequence ID" value="KAK4038505.1"/>
    <property type="molecule type" value="Genomic_DNA"/>
</dbReference>
<dbReference type="Pfam" id="PF06985">
    <property type="entry name" value="HET"/>
    <property type="match status" value="1"/>
</dbReference>